<keyword evidence="1 5" id="KW-0436">Ligase</keyword>
<dbReference type="GO" id="GO:0070740">
    <property type="term" value="F:tubulin-glutamic acid ligase activity"/>
    <property type="evidence" value="ECO:0007669"/>
    <property type="project" value="TreeGrafter"/>
</dbReference>
<evidence type="ECO:0000313" key="6">
    <source>
        <dbReference type="Proteomes" id="UP000324800"/>
    </source>
</evidence>
<dbReference type="PANTHER" id="PTHR12241:SF154">
    <property type="entry name" value="TUBULIN POLYGLUTAMYLASE TTLL11"/>
    <property type="match status" value="1"/>
</dbReference>
<dbReference type="Proteomes" id="UP000324800">
    <property type="component" value="Unassembled WGS sequence"/>
</dbReference>
<dbReference type="GO" id="GO:0036064">
    <property type="term" value="C:ciliary basal body"/>
    <property type="evidence" value="ECO:0007669"/>
    <property type="project" value="TreeGrafter"/>
</dbReference>
<dbReference type="OrthoDB" id="202825at2759"/>
<evidence type="ECO:0000256" key="1">
    <source>
        <dbReference type="ARBA" id="ARBA00022598"/>
    </source>
</evidence>
<dbReference type="Gene3D" id="3.30.470.20">
    <property type="entry name" value="ATP-grasp fold, B domain"/>
    <property type="match status" value="1"/>
</dbReference>
<proteinExistence type="predicted"/>
<dbReference type="Pfam" id="PF03133">
    <property type="entry name" value="TTL"/>
    <property type="match status" value="2"/>
</dbReference>
<feature type="region of interest" description="Disordered" evidence="4">
    <location>
        <begin position="1"/>
        <end position="26"/>
    </location>
</feature>
<dbReference type="GO" id="GO:0000226">
    <property type="term" value="P:microtubule cytoskeleton organization"/>
    <property type="evidence" value="ECO:0007669"/>
    <property type="project" value="TreeGrafter"/>
</dbReference>
<gene>
    <name evidence="5" type="ORF">EZS28_016348</name>
</gene>
<keyword evidence="3" id="KW-0067">ATP-binding</keyword>
<dbReference type="InterPro" id="IPR004344">
    <property type="entry name" value="TTL/TTLL_fam"/>
</dbReference>
<feature type="non-terminal residue" evidence="5">
    <location>
        <position position="402"/>
    </location>
</feature>
<dbReference type="GO" id="GO:0015631">
    <property type="term" value="F:tubulin binding"/>
    <property type="evidence" value="ECO:0007669"/>
    <property type="project" value="TreeGrafter"/>
</dbReference>
<evidence type="ECO:0000256" key="2">
    <source>
        <dbReference type="ARBA" id="ARBA00022741"/>
    </source>
</evidence>
<sequence length="402" mass="46323">MLGPKKKPSTPDSYSSDDSDDDSNVRLCTPQSHKAGKLCINLDNCRYNIARFSAKYLDFRDCIRFDHCSLFWTDIPTQFDQLARITPLQVISRFPLMNELARKGIFFQHINRLRLTFPTDFRFVPRTWVLPQDLTELQEEFALAAPGEKTRTYIVKPSAGSQGHGIYLAQTLSDIGTNAQVVQRYVDKPFLIDGLKFDFRIYVLLSSVAPLEIWLGREGLTRFCTKRYEGSVTRDNMNNSFMHLTNYAVNKHSSAFIRNEEPKDDDRASKRSLSSVTRLLRQKGHDVDAMWESIVSVIVRTCIAIYPTVLNGYSLYASEADEIGADRPLTSYAGTKSLTDKQRLKEYCRIQAQKERERLRRKIPMSQCFHIIGFDILLDYRLRPWIVEINHAPSFVTDSNFD</sequence>
<dbReference type="EMBL" id="SNRW01004110">
    <property type="protein sequence ID" value="KAA6388124.1"/>
    <property type="molecule type" value="Genomic_DNA"/>
</dbReference>
<evidence type="ECO:0000313" key="5">
    <source>
        <dbReference type="EMBL" id="KAA6388124.1"/>
    </source>
</evidence>
<dbReference type="AlphaFoldDB" id="A0A5J4VZL8"/>
<organism evidence="5 6">
    <name type="scientific">Streblomastix strix</name>
    <dbReference type="NCBI Taxonomy" id="222440"/>
    <lineage>
        <taxon>Eukaryota</taxon>
        <taxon>Metamonada</taxon>
        <taxon>Preaxostyla</taxon>
        <taxon>Oxymonadida</taxon>
        <taxon>Streblomastigidae</taxon>
        <taxon>Streblomastix</taxon>
    </lineage>
</organism>
<reference evidence="5 6" key="1">
    <citation type="submission" date="2019-03" db="EMBL/GenBank/DDBJ databases">
        <title>Single cell metagenomics reveals metabolic interactions within the superorganism composed of flagellate Streblomastix strix and complex community of Bacteroidetes bacteria on its surface.</title>
        <authorList>
            <person name="Treitli S.C."/>
            <person name="Kolisko M."/>
            <person name="Husnik F."/>
            <person name="Keeling P."/>
            <person name="Hampl V."/>
        </authorList>
    </citation>
    <scope>NUCLEOTIDE SEQUENCE [LARGE SCALE GENOMIC DNA]</scope>
    <source>
        <strain evidence="5">ST1C</strain>
    </source>
</reference>
<dbReference type="PANTHER" id="PTHR12241">
    <property type="entry name" value="TUBULIN POLYGLUTAMYLASE"/>
    <property type="match status" value="1"/>
</dbReference>
<keyword evidence="2" id="KW-0547">Nucleotide-binding</keyword>
<protein>
    <submittedName>
        <fullName evidence="5">Putative tubulin-tyrosine ligase family protein</fullName>
    </submittedName>
</protein>
<dbReference type="GO" id="GO:0005524">
    <property type="term" value="F:ATP binding"/>
    <property type="evidence" value="ECO:0007669"/>
    <property type="project" value="UniProtKB-KW"/>
</dbReference>
<evidence type="ECO:0000256" key="3">
    <source>
        <dbReference type="ARBA" id="ARBA00022840"/>
    </source>
</evidence>
<comment type="caution">
    <text evidence="5">The sequence shown here is derived from an EMBL/GenBank/DDBJ whole genome shotgun (WGS) entry which is preliminary data.</text>
</comment>
<name>A0A5J4VZL8_9EUKA</name>
<dbReference type="SUPFAM" id="SSF56059">
    <property type="entry name" value="Glutathione synthetase ATP-binding domain-like"/>
    <property type="match status" value="1"/>
</dbReference>
<accession>A0A5J4VZL8</accession>
<evidence type="ECO:0000256" key="4">
    <source>
        <dbReference type="SAM" id="MobiDB-lite"/>
    </source>
</evidence>
<dbReference type="PROSITE" id="PS51221">
    <property type="entry name" value="TTL"/>
    <property type="match status" value="1"/>
</dbReference>